<accession>Q5L5T7</accession>
<name>Q5L5T7_CHLAB</name>
<sequence length="522" mass="60250">MDLYFFTPVSFSPQYIEKKVSSGQPVRLETVIERIGSFLHICGPKIQVTDLSESGSLCYRVVKPEFSCIQSCMKILAYLLVIPVIIALVVKLITHILLLQKYQLKREESDHECIENDREIPQGPVAIHPITLVNTREEGAEETHTVISRDLLAVFRDNFPAVIGELLVEQNLSFEEFDEFMDHLKFLHSSLSLNTLSRSLREKITDFGMDRISAFFSSRDIELLSLIQDKFEDILLSYCPFLWLSNFCDVCALERNRFLLCPLPREAWQSRGSLSAYWVSRLGFSDESITIFSPVFWVVAEIISDTEYSYLVYHADLDTWEKNKEIVSSLFARYCQYVSHSRESALINLKLTEEHFAKYLLLLAKHGFSLRGVRLLRSLTLEQVLTLQDLTTGEKGNRLSRWMKSFGNAIYNPDNHYVVFLPFDCLDNREFSQALQILTWSELREHGVPQSDAEFSRYLSEICGYPIVISDPILWKAEKEVRKFNLTTGECLLTLQSGASTLPPLRWTNWARSVHTRRLHNV</sequence>
<keyword evidence="3" id="KW-1185">Reference proteome</keyword>
<keyword evidence="1" id="KW-1133">Transmembrane helix</keyword>
<dbReference type="Pfam" id="PF07146">
    <property type="entry name" value="DUF1389"/>
    <property type="match status" value="1"/>
</dbReference>
<organism evidence="2 3">
    <name type="scientific">Chlamydia abortus (strain DSM 27085 / S26/3)</name>
    <name type="common">Chlamydophila abortus</name>
    <dbReference type="NCBI Taxonomy" id="218497"/>
    <lineage>
        <taxon>Bacteria</taxon>
        <taxon>Pseudomonadati</taxon>
        <taxon>Chlamydiota</taxon>
        <taxon>Chlamydiia</taxon>
        <taxon>Chlamydiales</taxon>
        <taxon>Chlamydiaceae</taxon>
        <taxon>Chlamydia/Chlamydophila group</taxon>
        <taxon>Chlamydia</taxon>
    </lineage>
</organism>
<evidence type="ECO:0000256" key="1">
    <source>
        <dbReference type="SAM" id="Phobius"/>
    </source>
</evidence>
<reference evidence="2 3" key="1">
    <citation type="journal article" date="2005" name="Genome Res.">
        <title>The Chlamydophila abortus genome sequence reveals an array of variable proteins that contribute to interspecies variation.</title>
        <authorList>
            <person name="Thomson N.R."/>
            <person name="Yeats C."/>
            <person name="Bell K."/>
            <person name="Holden M.T.G."/>
            <person name="Bentley S.D."/>
            <person name="Livingstone M."/>
            <person name="Cerdeno-Tarraga A.M."/>
            <person name="Harris B."/>
            <person name="Doggett J."/>
            <person name="Ormond D."/>
            <person name="Mungal K."/>
            <person name="Clarke K."/>
            <person name="Feltwell T."/>
            <person name="Hance Z."/>
            <person name="Sanders M."/>
            <person name="Quail M.A."/>
            <person name="Price C."/>
            <person name="Parkhill J."/>
            <person name="Longbottom D."/>
        </authorList>
    </citation>
    <scope>NUCLEOTIDE SEQUENCE [LARGE SCALE GENOMIC DNA]</scope>
    <source>
        <strain evidence="3">DSM 27085 / S26/3</strain>
    </source>
</reference>
<feature type="transmembrane region" description="Helical" evidence="1">
    <location>
        <begin position="75"/>
        <end position="99"/>
    </location>
</feature>
<evidence type="ECO:0000313" key="3">
    <source>
        <dbReference type="Proteomes" id="UP000001012"/>
    </source>
</evidence>
<dbReference type="HOGENOM" id="CLU_579645_0_0_0"/>
<dbReference type="EMBL" id="CR848038">
    <property type="protein sequence ID" value="CAH63998.1"/>
    <property type="molecule type" value="Genomic_DNA"/>
</dbReference>
<keyword evidence="1" id="KW-0472">Membrane</keyword>
<keyword evidence="1" id="KW-0812">Transmembrane</keyword>
<dbReference type="AlphaFoldDB" id="Q5L5T7"/>
<dbReference type="OrthoDB" id="17520at2"/>
<dbReference type="Proteomes" id="UP000001012">
    <property type="component" value="Chromosome"/>
</dbReference>
<proteinExistence type="predicted"/>
<gene>
    <name evidence="2" type="ordered locus">CAB549</name>
</gene>
<dbReference type="InterPro" id="IPR010792">
    <property type="entry name" value="DUF1389"/>
</dbReference>
<dbReference type="RefSeq" id="WP_011097157.1">
    <property type="nucleotide sequence ID" value="NC_004552.2"/>
</dbReference>
<protein>
    <submittedName>
        <fullName evidence="2">Membrane protein</fullName>
    </submittedName>
</protein>
<dbReference type="KEGG" id="cab:CAB549"/>
<evidence type="ECO:0000313" key="2">
    <source>
        <dbReference type="EMBL" id="CAH63998.1"/>
    </source>
</evidence>